<dbReference type="Pfam" id="PF02463">
    <property type="entry name" value="SMC_N"/>
    <property type="match status" value="1"/>
</dbReference>
<dbReference type="GO" id="GO:0007059">
    <property type="term" value="P:chromosome segregation"/>
    <property type="evidence" value="ECO:0007669"/>
    <property type="project" value="UniProtKB-UniRule"/>
</dbReference>
<evidence type="ECO:0000256" key="5">
    <source>
        <dbReference type="ARBA" id="ARBA00023125"/>
    </source>
</evidence>
<dbReference type="SUPFAM" id="SSF75553">
    <property type="entry name" value="Smc hinge domain"/>
    <property type="match status" value="1"/>
</dbReference>
<dbReference type="RefSeq" id="WP_232006516.1">
    <property type="nucleotide sequence ID" value="NZ_LR134523.1"/>
</dbReference>
<gene>
    <name evidence="6 9" type="primary">smc</name>
    <name evidence="9" type="ORF">NCTC13079_00875</name>
</gene>
<keyword evidence="1 6" id="KW-0963">Cytoplasm</keyword>
<dbReference type="GO" id="GO:0030261">
    <property type="term" value="P:chromosome condensation"/>
    <property type="evidence" value="ECO:0007669"/>
    <property type="project" value="InterPro"/>
</dbReference>
<feature type="domain" description="SMC hinge" evidence="8">
    <location>
        <begin position="521"/>
        <end position="637"/>
    </location>
</feature>
<dbReference type="GO" id="GO:0005524">
    <property type="term" value="F:ATP binding"/>
    <property type="evidence" value="ECO:0007669"/>
    <property type="project" value="UniProtKB-UniRule"/>
</dbReference>
<evidence type="ECO:0000256" key="2">
    <source>
        <dbReference type="ARBA" id="ARBA00022741"/>
    </source>
</evidence>
<dbReference type="InterPro" id="IPR024704">
    <property type="entry name" value="SMC"/>
</dbReference>
<evidence type="ECO:0000256" key="6">
    <source>
        <dbReference type="HAMAP-Rule" id="MF_01894"/>
    </source>
</evidence>
<dbReference type="AlphaFoldDB" id="A0A3S4Z3U8"/>
<dbReference type="EMBL" id="LR134523">
    <property type="protein sequence ID" value="VEJ35712.1"/>
    <property type="molecule type" value="Genomic_DNA"/>
</dbReference>
<dbReference type="InterPro" id="IPR003395">
    <property type="entry name" value="RecF/RecN/SMC_N"/>
</dbReference>
<proteinExistence type="inferred from homology"/>
<feature type="coiled-coil region" evidence="6">
    <location>
        <begin position="679"/>
        <end position="793"/>
    </location>
</feature>
<dbReference type="Gene3D" id="3.40.50.300">
    <property type="entry name" value="P-loop containing nucleotide triphosphate hydrolases"/>
    <property type="match status" value="2"/>
</dbReference>
<reference evidence="9 10" key="1">
    <citation type="submission" date="2018-12" db="EMBL/GenBank/DDBJ databases">
        <authorList>
            <consortium name="Pathogen Informatics"/>
        </authorList>
    </citation>
    <scope>NUCLEOTIDE SEQUENCE [LARGE SCALE GENOMIC DNA]</scope>
    <source>
        <strain evidence="9 10">NCTC13079</strain>
    </source>
</reference>
<evidence type="ECO:0000313" key="9">
    <source>
        <dbReference type="EMBL" id="VEJ35712.1"/>
    </source>
</evidence>
<dbReference type="InterPro" id="IPR010935">
    <property type="entry name" value="SMC_hinge"/>
</dbReference>
<dbReference type="GO" id="GO:0005694">
    <property type="term" value="C:chromosome"/>
    <property type="evidence" value="ECO:0007669"/>
    <property type="project" value="InterPro"/>
</dbReference>
<dbReference type="PANTHER" id="PTHR43977">
    <property type="entry name" value="STRUCTURAL MAINTENANCE OF CHROMOSOMES PROTEIN 3"/>
    <property type="match status" value="1"/>
</dbReference>
<evidence type="ECO:0000259" key="8">
    <source>
        <dbReference type="SMART" id="SM00968"/>
    </source>
</evidence>
<comment type="subunit">
    <text evidence="6">Homodimer.</text>
</comment>
<dbReference type="InterPro" id="IPR011890">
    <property type="entry name" value="SMC_prok"/>
</dbReference>
<dbReference type="GO" id="GO:0007062">
    <property type="term" value="P:sister chromatid cohesion"/>
    <property type="evidence" value="ECO:0007669"/>
    <property type="project" value="InterPro"/>
</dbReference>
<dbReference type="KEGG" id="piv:NCTC13079_00875"/>
<comment type="domain">
    <text evidence="6">Contains large globular domains required for ATP hydrolysis at each terminus and a third globular domain forming a flexible hinge near the middle of the molecule. These domains are separated by coiled-coil structures.</text>
</comment>
<dbReference type="GO" id="GO:0005737">
    <property type="term" value="C:cytoplasm"/>
    <property type="evidence" value="ECO:0007669"/>
    <property type="project" value="UniProtKB-SubCell"/>
</dbReference>
<dbReference type="SUPFAM" id="SSF52540">
    <property type="entry name" value="P-loop containing nucleoside triphosphate hydrolases"/>
    <property type="match status" value="1"/>
</dbReference>
<dbReference type="HAMAP" id="MF_01894">
    <property type="entry name" value="Smc_prok"/>
    <property type="match status" value="1"/>
</dbReference>
<dbReference type="SMART" id="SM00968">
    <property type="entry name" value="SMC_hinge"/>
    <property type="match status" value="1"/>
</dbReference>
<feature type="region of interest" description="Disordered" evidence="7">
    <location>
        <begin position="346"/>
        <end position="388"/>
    </location>
</feature>
<comment type="function">
    <text evidence="6">Required for chromosome condensation and partitioning.</text>
</comment>
<keyword evidence="10" id="KW-1185">Reference proteome</keyword>
<dbReference type="Gene3D" id="1.20.1060.20">
    <property type="match status" value="1"/>
</dbReference>
<dbReference type="GO" id="GO:0016887">
    <property type="term" value="F:ATP hydrolysis activity"/>
    <property type="evidence" value="ECO:0007669"/>
    <property type="project" value="InterPro"/>
</dbReference>
<dbReference type="GO" id="GO:0006260">
    <property type="term" value="P:DNA replication"/>
    <property type="evidence" value="ECO:0007669"/>
    <property type="project" value="UniProtKB-UniRule"/>
</dbReference>
<keyword evidence="3 6" id="KW-0067">ATP-binding</keyword>
<comment type="subcellular location">
    <subcellularLocation>
        <location evidence="6">Cytoplasm</location>
    </subcellularLocation>
</comment>
<feature type="coiled-coil region" evidence="6">
    <location>
        <begin position="171"/>
        <end position="251"/>
    </location>
</feature>
<keyword evidence="5 6" id="KW-0238">DNA-binding</keyword>
<dbReference type="Proteomes" id="UP000269544">
    <property type="component" value="Chromosome"/>
</dbReference>
<evidence type="ECO:0000256" key="7">
    <source>
        <dbReference type="SAM" id="MobiDB-lite"/>
    </source>
</evidence>
<feature type="coiled-coil region" evidence="6">
    <location>
        <begin position="820"/>
        <end position="934"/>
    </location>
</feature>
<feature type="coiled-coil region" evidence="6">
    <location>
        <begin position="406"/>
        <end position="475"/>
    </location>
</feature>
<dbReference type="InterPro" id="IPR036277">
    <property type="entry name" value="SMC_hinge_sf"/>
</dbReference>
<dbReference type="Pfam" id="PF06470">
    <property type="entry name" value="SMC_hinge"/>
    <property type="match status" value="1"/>
</dbReference>
<feature type="binding site" evidence="6">
    <location>
        <begin position="29"/>
        <end position="36"/>
    </location>
    <ligand>
        <name>ATP</name>
        <dbReference type="ChEBI" id="CHEBI:30616"/>
    </ligand>
</feature>
<dbReference type="Gene3D" id="3.30.70.1620">
    <property type="match status" value="1"/>
</dbReference>
<protein>
    <recommendedName>
        <fullName evidence="6">Chromosome partition protein Smc</fullName>
    </recommendedName>
</protein>
<comment type="similarity">
    <text evidence="6">Belongs to the SMC family.</text>
</comment>
<dbReference type="NCBIfam" id="TIGR02168">
    <property type="entry name" value="SMC_prok_B"/>
    <property type="match status" value="1"/>
</dbReference>
<dbReference type="InterPro" id="IPR027417">
    <property type="entry name" value="P-loop_NTPase"/>
</dbReference>
<evidence type="ECO:0000256" key="3">
    <source>
        <dbReference type="ARBA" id="ARBA00022840"/>
    </source>
</evidence>
<name>A0A3S4Z3U8_9FIRM</name>
<evidence type="ECO:0000256" key="4">
    <source>
        <dbReference type="ARBA" id="ARBA00023054"/>
    </source>
</evidence>
<evidence type="ECO:0000256" key="1">
    <source>
        <dbReference type="ARBA" id="ARBA00022490"/>
    </source>
</evidence>
<sequence length="1184" mass="136872">MEMELYGFKSFAKRTRIRFSDEITAVVGPNGSGKSNIVDAIMWALGESSARQLRGNTMEDIIFSGTDRHKPVNFAEVVLTFDNRDGFFSLPYEEISVGRKYFRSGESQYFLNKKRVRQKDVRELFLDTGIGKNGYSFIGQGQIDEILSTRSEDRRSIFEEAAGISKYKWRKEESLRNLKRTEEHLDRIEDIYAELMTHREEIEEKKEKAECFSDRKEIWEKIHYVLTKKELDALEAKRRQYNEEKIHLEKKIHVTDADIADAEKMIEEESSRLRAFSASEENAGNRRVEAIRTKESIAGNRRDFASRTAYLTTRRDTIDTESKALREKYEEAERLRDELVPEIEERTRQLEEKSDALEKSTKKRRELEEELGRHSETHRMVSDQREKHLDEIHTKTSRIEALTYLLKENNARVASLKKRITFFEAQSKEIGERKASFARELRTAQKARAELETELEQKEQNAAERFRQLQAWDKELMSYESKRNTISGEIQYLERMSKNHEGFQYAVKEFLKRSSFLPFSGDIIGPVADHLEIEEKYTLAVSTALGLAGQNIVLKTDAHIAEVLKYLREQKLGRITFLPLNTLTPRSVESGLKTRSAVPFRIASECVRCDDRLCIVAENLLGRILIAEDAQSAKQLARDLKYRYRIVTVSGDVFQTGGGVTGGRSRNNDKELYNRNKAIEALQEDLAAVEGTMDETQARKARYAKEAESEREAIDALRAQKAEIEAELRALEEKQIGIRGAETRSREQLDGAVAEAQKEEEAVRRYAEEKEDLEEQRQEIQRALSALPAEDEEKSAACRKELDQWIAREADGRVIRQENMSALQESKLKAEQAEQTLEELTQRMRSARTELDSVEKELADLEKQDAEEAGREADADTALAAIEDALEENRENIRITQEKIENLRAERESFWEDKPMFEKQMVRIESALENAEAEWAEKAQRFQNTEAPEIDDALKEQSVATLRRRQKELKRELDSIGPVDPDAKERYDAWKERTEFLSAQREDLILSKEKLETIIRDMDREMRKQLEQAVQKIDTYFHEIFKDLFQGGTASIHWEEGDILEAGIGIRAQPPGKKLQSLSLLSGGERAMTAVALLFALLRFRKSPFCIVDEIDAALDEANIRRYSRYVQTIEDIQFIMITHRKPTMEMANEIYGVTMEEKGISRILFLQLEEVDIDARVAQEKDR</sequence>
<keyword evidence="4 6" id="KW-0175">Coiled coil</keyword>
<dbReference type="GO" id="GO:0003677">
    <property type="term" value="F:DNA binding"/>
    <property type="evidence" value="ECO:0007669"/>
    <property type="project" value="UniProtKB-UniRule"/>
</dbReference>
<keyword evidence="2 6" id="KW-0547">Nucleotide-binding</keyword>
<evidence type="ECO:0000313" key="10">
    <source>
        <dbReference type="Proteomes" id="UP000269544"/>
    </source>
</evidence>
<dbReference type="PIRSF" id="PIRSF005719">
    <property type="entry name" value="SMC"/>
    <property type="match status" value="1"/>
</dbReference>
<accession>A0A3S4Z3U8</accession>
<organism evidence="9 10">
    <name type="scientific">Aedoeadaptatus ivorii</name>
    <dbReference type="NCBI Taxonomy" id="54006"/>
    <lineage>
        <taxon>Bacteria</taxon>
        <taxon>Bacillati</taxon>
        <taxon>Bacillota</taxon>
        <taxon>Tissierellia</taxon>
        <taxon>Tissierellales</taxon>
        <taxon>Peptoniphilaceae</taxon>
        <taxon>Aedoeadaptatus</taxon>
    </lineage>
</organism>